<dbReference type="AlphaFoldDB" id="A0A553WCP3"/>
<evidence type="ECO:0000313" key="3">
    <source>
        <dbReference type="Proteomes" id="UP000320160"/>
    </source>
</evidence>
<dbReference type="Pfam" id="PF13577">
    <property type="entry name" value="SnoaL_4"/>
    <property type="match status" value="1"/>
</dbReference>
<dbReference type="InterPro" id="IPR037401">
    <property type="entry name" value="SnoaL-like"/>
</dbReference>
<keyword evidence="3" id="KW-1185">Reference proteome</keyword>
<comment type="caution">
    <text evidence="2">The sequence shown here is derived from an EMBL/GenBank/DDBJ whole genome shotgun (WGS) entry which is preliminary data.</text>
</comment>
<evidence type="ECO:0000259" key="1">
    <source>
        <dbReference type="Pfam" id="PF13577"/>
    </source>
</evidence>
<reference evidence="2 3" key="1">
    <citation type="submission" date="2019-07" db="EMBL/GenBank/DDBJ databases">
        <authorList>
            <person name="Park M."/>
        </authorList>
    </citation>
    <scope>NUCLEOTIDE SEQUENCE [LARGE SCALE GENOMIC DNA]</scope>
    <source>
        <strain evidence="2 3">KCTC32445</strain>
    </source>
</reference>
<name>A0A553WCP3_9SPHN</name>
<feature type="domain" description="SnoaL-like" evidence="1">
    <location>
        <begin position="10"/>
        <end position="135"/>
    </location>
</feature>
<dbReference type="OrthoDB" id="1492465at2"/>
<accession>A0A553WCP3</accession>
<sequence length="169" mass="18758">MKMGIEERLQRLEDDRAIRDLKARYLRACDTKDPEAVRDCLIPEGAVISYDGFPPFDNRDEFVGVYAQMGCAPGIFDIHHGANGIIQFDNADRATGQWSLFFHNINLGTKTLTQMGVEYDDIYVRQGGRWWIAETRSKRLSCLIHSVDDAGVAAVAVMGEAPASFGGDA</sequence>
<dbReference type="Gene3D" id="3.10.450.50">
    <property type="match status" value="1"/>
</dbReference>
<protein>
    <submittedName>
        <fullName evidence="2">Nuclear transport factor 2 family protein</fullName>
    </submittedName>
</protein>
<dbReference type="InterPro" id="IPR032710">
    <property type="entry name" value="NTF2-like_dom_sf"/>
</dbReference>
<dbReference type="Proteomes" id="UP000320160">
    <property type="component" value="Unassembled WGS sequence"/>
</dbReference>
<proteinExistence type="predicted"/>
<organism evidence="2 3">
    <name type="scientific">Sphingorhabdus contaminans</name>
    <dbReference type="NCBI Taxonomy" id="1343899"/>
    <lineage>
        <taxon>Bacteria</taxon>
        <taxon>Pseudomonadati</taxon>
        <taxon>Pseudomonadota</taxon>
        <taxon>Alphaproteobacteria</taxon>
        <taxon>Sphingomonadales</taxon>
        <taxon>Sphingomonadaceae</taxon>
        <taxon>Sphingorhabdus</taxon>
    </lineage>
</organism>
<evidence type="ECO:0000313" key="2">
    <source>
        <dbReference type="EMBL" id="TSB02465.1"/>
    </source>
</evidence>
<dbReference type="EMBL" id="VKKU01000002">
    <property type="protein sequence ID" value="TSB02465.1"/>
    <property type="molecule type" value="Genomic_DNA"/>
</dbReference>
<dbReference type="SUPFAM" id="SSF54427">
    <property type="entry name" value="NTF2-like"/>
    <property type="match status" value="1"/>
</dbReference>
<gene>
    <name evidence="2" type="ORF">FOM92_15380</name>
</gene>
<dbReference type="RefSeq" id="WP_143777683.1">
    <property type="nucleotide sequence ID" value="NZ_VKKU01000002.1"/>
</dbReference>